<dbReference type="Proteomes" id="UP000076268">
    <property type="component" value="Unassembled WGS sequence"/>
</dbReference>
<feature type="site" description="Transition state stabilizer" evidence="3">
    <location>
        <position position="212"/>
    </location>
</feature>
<keyword evidence="1 4" id="KW-0808">Transferase</keyword>
<feature type="transmembrane region" description="Helical" evidence="4">
    <location>
        <begin position="6"/>
        <end position="25"/>
    </location>
</feature>
<reference evidence="6 7" key="1">
    <citation type="submission" date="2016-02" db="EMBL/GenBank/DDBJ databases">
        <title>Anaerosporomusa subterraneum gen. nov., sp. nov., a spore-forming obligate anaerobe isolated from saprolite.</title>
        <authorList>
            <person name="Choi J.K."/>
            <person name="Shah M."/>
            <person name="Yee N."/>
        </authorList>
    </citation>
    <scope>NUCLEOTIDE SEQUENCE [LARGE SCALE GENOMIC DNA]</scope>
    <source>
        <strain evidence="6 7">RU4</strain>
    </source>
</reference>
<evidence type="ECO:0000256" key="1">
    <source>
        <dbReference type="ARBA" id="ARBA00022679"/>
    </source>
</evidence>
<evidence type="ECO:0000256" key="3">
    <source>
        <dbReference type="PIRSR" id="PIRSR639901-2"/>
    </source>
</evidence>
<dbReference type="Gene3D" id="3.40.50.2000">
    <property type="entry name" value="Glycogen Phosphorylase B"/>
    <property type="match status" value="1"/>
</dbReference>
<evidence type="ECO:0000259" key="5">
    <source>
        <dbReference type="Pfam" id="PF04413"/>
    </source>
</evidence>
<sequence length="431" mass="47615">MWLLYNLIGILAVVLATPFFLYRLFKEKGFGRRWRQSMGFLPPVVLEVVGHRNCVWIHAASIGEIVAASPIVRELRRQMPERPILVSVVTTAGYAMANRIMVEADAVIHSPIDLSLLTANVIDRIRPAAFVLVETELWPNFIRNLSRRKIPIVMVNGRISDRSVKNYKYLGKVLNDILAAITLFCMQSEQDARHIRLLGADSARVIVTGNTKFDQTYGEISEVARQELYQTLHLDASDPVIVAGSTHPGEENTIATAFALVRQHYPNARLVLAPRQILRAGEVEALFSSWQVVRRTALANYSGDKPDVILLDTIGELGAIYSIGDIIFVGGSLIPQGGHNVLEPAAHAKPVLVGPHMFNFKDSYALLTQRNACLTVQSTTELAAAIKDLLSDHDKRKQMGENAAAVIIENRGASTRSAAFIKSIVEQGTEH</sequence>
<dbReference type="AlphaFoldDB" id="A0A154BRD6"/>
<evidence type="ECO:0000313" key="6">
    <source>
        <dbReference type="EMBL" id="KYZ76380.1"/>
    </source>
</evidence>
<name>A0A154BRD6_ANASB</name>
<dbReference type="EMBL" id="LSGP01000017">
    <property type="protein sequence ID" value="KYZ76380.1"/>
    <property type="molecule type" value="Genomic_DNA"/>
</dbReference>
<keyword evidence="4" id="KW-1133">Transmembrane helix</keyword>
<feature type="domain" description="3-deoxy-D-manno-octulosonic-acid transferase N-terminal" evidence="5">
    <location>
        <begin position="33"/>
        <end position="215"/>
    </location>
</feature>
<dbReference type="InterPro" id="IPR007507">
    <property type="entry name" value="Glycos_transf_N"/>
</dbReference>
<feature type="site" description="Transition state stabilizer" evidence="3">
    <location>
        <position position="134"/>
    </location>
</feature>
<evidence type="ECO:0000256" key="2">
    <source>
        <dbReference type="PIRSR" id="PIRSR639901-1"/>
    </source>
</evidence>
<keyword evidence="4" id="KW-0812">Transmembrane</keyword>
<dbReference type="InterPro" id="IPR039901">
    <property type="entry name" value="Kdotransferase"/>
</dbReference>
<comment type="similarity">
    <text evidence="4">Belongs to the glycosyltransferase group 1 family.</text>
</comment>
<comment type="caution">
    <text evidence="6">The sequence shown here is derived from an EMBL/GenBank/DDBJ whole genome shotgun (WGS) entry which is preliminary data.</text>
</comment>
<dbReference type="STRING" id="1794912.AXX12_08070"/>
<evidence type="ECO:0000313" key="7">
    <source>
        <dbReference type="Proteomes" id="UP000076268"/>
    </source>
</evidence>
<feature type="active site" description="Proton acceptor" evidence="2">
    <location>
        <position position="64"/>
    </location>
</feature>
<comment type="catalytic activity">
    <reaction evidence="4">
        <text>lipid IVA (E. coli) + CMP-3-deoxy-beta-D-manno-octulosonate = alpha-Kdo-(2-&gt;6)-lipid IVA (E. coli) + CMP + H(+)</text>
        <dbReference type="Rhea" id="RHEA:28066"/>
        <dbReference type="ChEBI" id="CHEBI:15378"/>
        <dbReference type="ChEBI" id="CHEBI:58603"/>
        <dbReference type="ChEBI" id="CHEBI:60364"/>
        <dbReference type="ChEBI" id="CHEBI:60377"/>
        <dbReference type="ChEBI" id="CHEBI:85987"/>
        <dbReference type="EC" id="2.4.99.12"/>
    </reaction>
</comment>
<dbReference type="PANTHER" id="PTHR42755:SF1">
    <property type="entry name" value="3-DEOXY-D-MANNO-OCTULOSONIC ACID TRANSFERASE, MITOCHONDRIAL-RELATED"/>
    <property type="match status" value="1"/>
</dbReference>
<dbReference type="GO" id="GO:0005886">
    <property type="term" value="C:plasma membrane"/>
    <property type="evidence" value="ECO:0007669"/>
    <property type="project" value="UniProtKB-SubCell"/>
</dbReference>
<dbReference type="InterPro" id="IPR038107">
    <property type="entry name" value="Glycos_transf_N_sf"/>
</dbReference>
<dbReference type="EC" id="2.4.99.12" evidence="4"/>
<keyword evidence="4" id="KW-1003">Cell membrane</keyword>
<dbReference type="Gene3D" id="3.40.50.11720">
    <property type="entry name" value="3-Deoxy-D-manno-octulosonic-acid transferase, N-terminal domain"/>
    <property type="match status" value="1"/>
</dbReference>
<keyword evidence="7" id="KW-1185">Reference proteome</keyword>
<comment type="pathway">
    <text evidence="4">Bacterial outer membrane biogenesis; LPS core biosynthesis.</text>
</comment>
<comment type="subcellular location">
    <subcellularLocation>
        <location evidence="4">Cell membrane</location>
    </subcellularLocation>
</comment>
<keyword evidence="4" id="KW-0472">Membrane</keyword>
<dbReference type="SUPFAM" id="SSF53756">
    <property type="entry name" value="UDP-Glycosyltransferase/glycogen phosphorylase"/>
    <property type="match status" value="1"/>
</dbReference>
<dbReference type="PANTHER" id="PTHR42755">
    <property type="entry name" value="3-DEOXY-MANNO-OCTULOSONATE CYTIDYLYLTRANSFERASE"/>
    <property type="match status" value="1"/>
</dbReference>
<dbReference type="UniPathway" id="UPA00958"/>
<dbReference type="Pfam" id="PF04413">
    <property type="entry name" value="Glycos_transf_N"/>
    <property type="match status" value="1"/>
</dbReference>
<dbReference type="GO" id="GO:0043842">
    <property type="term" value="F:Kdo transferase activity"/>
    <property type="evidence" value="ECO:0007669"/>
    <property type="project" value="UniProtKB-EC"/>
</dbReference>
<evidence type="ECO:0000256" key="4">
    <source>
        <dbReference type="RuleBase" id="RU365103"/>
    </source>
</evidence>
<accession>A0A154BRD6</accession>
<dbReference type="GO" id="GO:0009245">
    <property type="term" value="P:lipid A biosynthetic process"/>
    <property type="evidence" value="ECO:0007669"/>
    <property type="project" value="TreeGrafter"/>
</dbReference>
<keyword evidence="4" id="KW-0448">Lipopolysaccharide biosynthesis</keyword>
<dbReference type="RefSeq" id="WP_066241747.1">
    <property type="nucleotide sequence ID" value="NZ_LSGP01000017.1"/>
</dbReference>
<protein>
    <recommendedName>
        <fullName evidence="4">3-deoxy-D-manno-octulosonic acid transferase</fullName>
        <shortName evidence="4">Kdo transferase</shortName>
        <ecNumber evidence="4">2.4.99.12</ecNumber>
    </recommendedName>
    <alternativeName>
        <fullName evidence="4">Lipid IV(A) 3-deoxy-D-manno-octulosonic acid transferase</fullName>
    </alternativeName>
</protein>
<comment type="function">
    <text evidence="4">Involved in lipopolysaccharide (LPS) biosynthesis. Catalyzes the transfer of 3-deoxy-D-manno-octulosonate (Kdo) residue(s) from CMP-Kdo to lipid IV(A), the tetraacyldisaccharide-1,4'-bisphosphate precursor of lipid A.</text>
</comment>
<organism evidence="6 7">
    <name type="scientific">Anaerosporomusa subterranea</name>
    <dbReference type="NCBI Taxonomy" id="1794912"/>
    <lineage>
        <taxon>Bacteria</taxon>
        <taxon>Bacillati</taxon>
        <taxon>Bacillota</taxon>
        <taxon>Negativicutes</taxon>
        <taxon>Acetonemataceae</taxon>
        <taxon>Anaerosporomusa</taxon>
    </lineage>
</organism>
<gene>
    <name evidence="6" type="ORF">AXX12_08070</name>
</gene>
<dbReference type="GO" id="GO:0009244">
    <property type="term" value="P:lipopolysaccharide core region biosynthetic process"/>
    <property type="evidence" value="ECO:0007669"/>
    <property type="project" value="UniProtKB-UniRule"/>
</dbReference>
<proteinExistence type="inferred from homology"/>
<dbReference type="OrthoDB" id="9789797at2"/>